<feature type="transmembrane region" description="Helical" evidence="8">
    <location>
        <begin position="26"/>
        <end position="45"/>
    </location>
</feature>
<feature type="domain" description="Guanylate cyclase" evidence="9">
    <location>
        <begin position="230"/>
        <end position="357"/>
    </location>
</feature>
<dbReference type="InterPro" id="IPR018297">
    <property type="entry name" value="A/G_cyclase_CS"/>
</dbReference>
<evidence type="ECO:0000259" key="9">
    <source>
        <dbReference type="PROSITE" id="PS50125"/>
    </source>
</evidence>
<evidence type="ECO:0000256" key="6">
    <source>
        <dbReference type="ARBA" id="ARBA00023239"/>
    </source>
</evidence>
<dbReference type="PANTHER" id="PTHR11920:SF335">
    <property type="entry name" value="GUANYLATE CYCLASE"/>
    <property type="match status" value="1"/>
</dbReference>
<comment type="caution">
    <text evidence="10">The sequence shown here is derived from an EMBL/GenBank/DDBJ whole genome shotgun (WGS) entry which is preliminary data.</text>
</comment>
<dbReference type="PROSITE" id="PS50125">
    <property type="entry name" value="GUANYLATE_CYCLASE_2"/>
    <property type="match status" value="1"/>
</dbReference>
<evidence type="ECO:0000256" key="8">
    <source>
        <dbReference type="SAM" id="Phobius"/>
    </source>
</evidence>
<dbReference type="RefSeq" id="WP_186504772.1">
    <property type="nucleotide sequence ID" value="NZ_JACNEP010000001.1"/>
</dbReference>
<dbReference type="CDD" id="cd07302">
    <property type="entry name" value="CHD"/>
    <property type="match status" value="1"/>
</dbReference>
<dbReference type="Pfam" id="PF00211">
    <property type="entry name" value="Guanylate_cyc"/>
    <property type="match status" value="1"/>
</dbReference>
<reference evidence="10" key="2">
    <citation type="submission" date="2020-08" db="EMBL/GenBank/DDBJ databases">
        <authorList>
            <person name="Lai Q."/>
        </authorList>
    </citation>
    <scope>NUCLEOTIDE SEQUENCE</scope>
    <source>
        <strain evidence="10">S27-2</strain>
    </source>
</reference>
<dbReference type="GO" id="GO:0000166">
    <property type="term" value="F:nucleotide binding"/>
    <property type="evidence" value="ECO:0007669"/>
    <property type="project" value="UniProtKB-KW"/>
</dbReference>
<keyword evidence="11" id="KW-1185">Reference proteome</keyword>
<dbReference type="InterPro" id="IPR029787">
    <property type="entry name" value="Nucleotide_cyclase"/>
</dbReference>
<evidence type="ECO:0000313" key="10">
    <source>
        <dbReference type="EMBL" id="MBC3764292.1"/>
    </source>
</evidence>
<dbReference type="EMBL" id="JACNEP010000001">
    <property type="protein sequence ID" value="MBC3764292.1"/>
    <property type="molecule type" value="Genomic_DNA"/>
</dbReference>
<evidence type="ECO:0000256" key="5">
    <source>
        <dbReference type="ARBA" id="ARBA00023136"/>
    </source>
</evidence>
<comment type="similarity">
    <text evidence="7">Belongs to the adenylyl cyclase class-4/guanylyl cyclase family.</text>
</comment>
<evidence type="ECO:0000256" key="7">
    <source>
        <dbReference type="RuleBase" id="RU000405"/>
    </source>
</evidence>
<keyword evidence="3" id="KW-0547">Nucleotide-binding</keyword>
<organism evidence="10 11">
    <name type="scientific">Neptunicella marina</name>
    <dbReference type="NCBI Taxonomy" id="2125989"/>
    <lineage>
        <taxon>Bacteria</taxon>
        <taxon>Pseudomonadati</taxon>
        <taxon>Pseudomonadota</taxon>
        <taxon>Gammaproteobacteria</taxon>
        <taxon>Alteromonadales</taxon>
        <taxon>Alteromonadaceae</taxon>
        <taxon>Neptunicella</taxon>
    </lineage>
</organism>
<feature type="transmembrane region" description="Helical" evidence="8">
    <location>
        <begin position="128"/>
        <end position="147"/>
    </location>
</feature>
<evidence type="ECO:0000256" key="2">
    <source>
        <dbReference type="ARBA" id="ARBA00022692"/>
    </source>
</evidence>
<dbReference type="SUPFAM" id="SSF55073">
    <property type="entry name" value="Nucleotide cyclase"/>
    <property type="match status" value="1"/>
</dbReference>
<dbReference type="Proteomes" id="UP000601768">
    <property type="component" value="Unassembled WGS sequence"/>
</dbReference>
<feature type="transmembrane region" description="Helical" evidence="8">
    <location>
        <begin position="159"/>
        <end position="181"/>
    </location>
</feature>
<evidence type="ECO:0000313" key="11">
    <source>
        <dbReference type="Proteomes" id="UP000601768"/>
    </source>
</evidence>
<reference evidence="10" key="1">
    <citation type="journal article" date="2018" name="Int. J. Syst. Evol. Microbiol.">
        <title>Neptunicella marina gen. nov., sp. nov., isolated from surface seawater.</title>
        <authorList>
            <person name="Liu X."/>
            <person name="Lai Q."/>
            <person name="Du Y."/>
            <person name="Zhang X."/>
            <person name="Liu Z."/>
            <person name="Sun F."/>
            <person name="Shao Z."/>
        </authorList>
    </citation>
    <scope>NUCLEOTIDE SEQUENCE</scope>
    <source>
        <strain evidence="10">S27-2</strain>
    </source>
</reference>
<dbReference type="PROSITE" id="PS00452">
    <property type="entry name" value="GUANYLATE_CYCLASE_1"/>
    <property type="match status" value="1"/>
</dbReference>
<dbReference type="AlphaFoldDB" id="A0A8J6IR39"/>
<keyword evidence="5 8" id="KW-0472">Membrane</keyword>
<keyword evidence="4 8" id="KW-1133">Transmembrane helix</keyword>
<evidence type="ECO:0000256" key="3">
    <source>
        <dbReference type="ARBA" id="ARBA00022741"/>
    </source>
</evidence>
<dbReference type="SMART" id="SM00044">
    <property type="entry name" value="CYCc"/>
    <property type="match status" value="1"/>
</dbReference>
<accession>A0A8J6IR39</accession>
<evidence type="ECO:0000256" key="4">
    <source>
        <dbReference type="ARBA" id="ARBA00022989"/>
    </source>
</evidence>
<comment type="subcellular location">
    <subcellularLocation>
        <location evidence="1">Membrane</location>
    </subcellularLocation>
</comment>
<feature type="transmembrane region" description="Helical" evidence="8">
    <location>
        <begin position="57"/>
        <end position="74"/>
    </location>
</feature>
<sequence>MIRTVSLWVKAGNQFSNAENFSATRINNIIALIFALTLTAQLPFMPMFWHKGGNIQCIINVIAILCCSLVPVFSHLKHPFASRVALVSVYISYLVVTAIHLGSLANVHYFFLLGVFATPFIFQTDSPVTSRSIIILFGLLTILFGFLNPSTTVADLGYVELVSTTNLINLVIAGMLCAFYIQVNTQIDREKVNHERKRSENLLLNILPAPIARRLKESNQPVADYFDEATILFADISNFTELSRQKSPVQLVTLLNDLYSEFDLLLDRFRLEKIKTIGDEIMAVCGVPNCDNEHAILVCECALEMQQCFDNFCLSHQLSNGLRIGINSGPVVAGVIGKNKFSYDLWGESVNMASRLESSGESHRIQISQQTYDKVKHRFVCEPRGNIEVKGMGTVQSYWLIRSAPNKP</sequence>
<dbReference type="Gene3D" id="3.30.70.1230">
    <property type="entry name" value="Nucleotide cyclase"/>
    <property type="match status" value="1"/>
</dbReference>
<dbReference type="PANTHER" id="PTHR11920">
    <property type="entry name" value="GUANYLYL CYCLASE"/>
    <property type="match status" value="1"/>
</dbReference>
<dbReference type="InterPro" id="IPR001054">
    <property type="entry name" value="A/G_cyclase"/>
</dbReference>
<evidence type="ECO:0000256" key="1">
    <source>
        <dbReference type="ARBA" id="ARBA00004370"/>
    </source>
</evidence>
<keyword evidence="6 7" id="KW-0456">Lyase</keyword>
<gene>
    <name evidence="10" type="ORF">H8B19_00240</name>
</gene>
<dbReference type="GO" id="GO:0016020">
    <property type="term" value="C:membrane"/>
    <property type="evidence" value="ECO:0007669"/>
    <property type="project" value="UniProtKB-SubCell"/>
</dbReference>
<dbReference type="GO" id="GO:0035556">
    <property type="term" value="P:intracellular signal transduction"/>
    <property type="evidence" value="ECO:0007669"/>
    <property type="project" value="InterPro"/>
</dbReference>
<dbReference type="InterPro" id="IPR050401">
    <property type="entry name" value="Cyclic_nucleotide_synthase"/>
</dbReference>
<protein>
    <submittedName>
        <fullName evidence="10">Adenylate/guanylate cyclase domain-containing protein</fullName>
    </submittedName>
</protein>
<proteinExistence type="inferred from homology"/>
<keyword evidence="2 8" id="KW-0812">Transmembrane</keyword>
<name>A0A8J6IR39_9ALTE</name>
<dbReference type="GO" id="GO:0009190">
    <property type="term" value="P:cyclic nucleotide biosynthetic process"/>
    <property type="evidence" value="ECO:0007669"/>
    <property type="project" value="InterPro"/>
</dbReference>
<dbReference type="GO" id="GO:0004016">
    <property type="term" value="F:adenylate cyclase activity"/>
    <property type="evidence" value="ECO:0007669"/>
    <property type="project" value="UniProtKB-ARBA"/>
</dbReference>